<sequence>MNLKIIYKRARCSFSALFLCDIIETGKIIGAPSRPIYLNYVKALVGTSPELFIYKGGVKLIEKIRLRKKKNEVVKVGDVVNYRGSMFIILNVLAVRVMINRENGELMTMSDCLGQQYRTPDLSADYITTQAEITYEPEEFRKISVVGEYIYDQETGIWVQIKAILGYHFEGRNLVVKYEFEPVMELPADKVEKAIAKKRKSIMKLVKKNS</sequence>
<comment type="caution">
    <text evidence="1">The sequence shown here is derived from an EMBL/GenBank/DDBJ whole genome shotgun (WGS) entry which is preliminary data.</text>
</comment>
<dbReference type="EMBL" id="VSUB01000001">
    <property type="protein sequence ID" value="MYY64264.1"/>
    <property type="molecule type" value="Genomic_DNA"/>
</dbReference>
<organism evidence="1 2">
    <name type="scientific">Ligilactobacillus salivarius</name>
    <dbReference type="NCBI Taxonomy" id="1624"/>
    <lineage>
        <taxon>Bacteria</taxon>
        <taxon>Bacillati</taxon>
        <taxon>Bacillota</taxon>
        <taxon>Bacilli</taxon>
        <taxon>Lactobacillales</taxon>
        <taxon>Lactobacillaceae</taxon>
        <taxon>Ligilactobacillus</taxon>
    </lineage>
</organism>
<name>A0A6N9IQS2_9LACO</name>
<accession>A0A6N9IQS2</accession>
<reference evidence="1 2" key="1">
    <citation type="journal article" date="2020" name="Food Funct.">
        <title>Screening of Lactobacillus salivarius strains from the feces of Chinese populations and the evaluation of their effects against intestinal inflammation in mice.</title>
        <authorList>
            <person name="Zhai Q."/>
            <person name="Shen X."/>
            <person name="Cen S."/>
            <person name="Zhang C."/>
            <person name="Tian F."/>
            <person name="Zhao J."/>
            <person name="Zhang H."/>
            <person name="Xue Y."/>
            <person name="Chen W."/>
        </authorList>
    </citation>
    <scope>NUCLEOTIDE SEQUENCE [LARGE SCALE GENOMIC DNA]</scope>
    <source>
        <strain evidence="1 2">FYNDL5_1.scaf</strain>
    </source>
</reference>
<protein>
    <submittedName>
        <fullName evidence="1">Uncharacterized protein</fullName>
    </submittedName>
</protein>
<dbReference type="Proteomes" id="UP000471678">
    <property type="component" value="Unassembled WGS sequence"/>
</dbReference>
<gene>
    <name evidence="1" type="ORF">FYL25_02240</name>
</gene>
<dbReference type="AlphaFoldDB" id="A0A6N9IQS2"/>
<proteinExistence type="predicted"/>
<evidence type="ECO:0000313" key="2">
    <source>
        <dbReference type="Proteomes" id="UP000471678"/>
    </source>
</evidence>
<evidence type="ECO:0000313" key="1">
    <source>
        <dbReference type="EMBL" id="MYY64264.1"/>
    </source>
</evidence>